<evidence type="ECO:0000313" key="3">
    <source>
        <dbReference type="Proteomes" id="UP001487305"/>
    </source>
</evidence>
<accession>A0ABV1JEF9</accession>
<keyword evidence="3" id="KW-1185">Reference proteome</keyword>
<reference evidence="2 3" key="1">
    <citation type="submission" date="2024-04" db="EMBL/GenBank/DDBJ databases">
        <title>Human intestinal bacterial collection.</title>
        <authorList>
            <person name="Pauvert C."/>
            <person name="Hitch T.C.A."/>
            <person name="Clavel T."/>
        </authorList>
    </citation>
    <scope>NUCLEOTIDE SEQUENCE [LARGE SCALE GENOMIC DNA]</scope>
    <source>
        <strain evidence="2 3">CLA-KB-H42</strain>
    </source>
</reference>
<keyword evidence="2" id="KW-0378">Hydrolase</keyword>
<keyword evidence="2" id="KW-0326">Glycosidase</keyword>
<protein>
    <submittedName>
        <fullName evidence="2">DNA-deoxyinosine glycosylase</fullName>
        <ecNumber evidence="2">3.2.2.15</ecNumber>
    </submittedName>
</protein>
<evidence type="ECO:0000313" key="2">
    <source>
        <dbReference type="EMBL" id="MEQ3363153.1"/>
    </source>
</evidence>
<dbReference type="CDD" id="cd10032">
    <property type="entry name" value="UDG-F6_HDG"/>
    <property type="match status" value="1"/>
</dbReference>
<feature type="domain" description="Uracil-DNA glycosylase-like" evidence="1">
    <location>
        <begin position="12"/>
        <end position="163"/>
    </location>
</feature>
<comment type="caution">
    <text evidence="2">The sequence shown here is derived from an EMBL/GenBank/DDBJ whole genome shotgun (WGS) entry which is preliminary data.</text>
</comment>
<dbReference type="NCBIfam" id="TIGR04274">
    <property type="entry name" value="hypoxanDNAglyco"/>
    <property type="match status" value="1"/>
</dbReference>
<dbReference type="SMART" id="SM00987">
    <property type="entry name" value="UreE_C"/>
    <property type="match status" value="1"/>
</dbReference>
<dbReference type="SMART" id="SM00986">
    <property type="entry name" value="UDG"/>
    <property type="match status" value="1"/>
</dbReference>
<proteinExistence type="predicted"/>
<dbReference type="InterPro" id="IPR036895">
    <property type="entry name" value="Uracil-DNA_glycosylase-like_sf"/>
</dbReference>
<organism evidence="2 3">
    <name type="scientific">Raoultibacter massiliensis</name>
    <dbReference type="NCBI Taxonomy" id="1852371"/>
    <lineage>
        <taxon>Bacteria</taxon>
        <taxon>Bacillati</taxon>
        <taxon>Actinomycetota</taxon>
        <taxon>Coriobacteriia</taxon>
        <taxon>Eggerthellales</taxon>
        <taxon>Eggerthellaceae</taxon>
        <taxon>Raoultibacter</taxon>
    </lineage>
</organism>
<dbReference type="InterPro" id="IPR005122">
    <property type="entry name" value="Uracil-DNA_glycosylase-like"/>
</dbReference>
<sequence length="178" mass="19538">MEKPRIIAHPLQPIFDANSRVLVLGTMPSPASREVGFYYGHPQNRFWKVLGALFNEPEPVTSEERTAFLLAHRIAIWDVLASCTIEGASDASIADPTPNDLSIIFDEAPLEAVFTTGAKAAALYRRFNKVMLEQVPHEALPSTSPANAKMRLDDLVAAYQPIKDALALADRTAPADKR</sequence>
<dbReference type="Gene3D" id="3.40.470.10">
    <property type="entry name" value="Uracil-DNA glycosylase-like domain"/>
    <property type="match status" value="1"/>
</dbReference>
<dbReference type="EMBL" id="JBBNOP010000007">
    <property type="protein sequence ID" value="MEQ3363153.1"/>
    <property type="molecule type" value="Genomic_DNA"/>
</dbReference>
<evidence type="ECO:0000259" key="1">
    <source>
        <dbReference type="SMART" id="SM00986"/>
    </source>
</evidence>
<dbReference type="InterPro" id="IPR026353">
    <property type="entry name" value="Hypoxan-DNA_Glyclase"/>
</dbReference>
<gene>
    <name evidence="2" type="ORF">AAA083_09205</name>
</gene>
<dbReference type="RefSeq" id="WP_349227531.1">
    <property type="nucleotide sequence ID" value="NZ_JBBNOP010000007.1"/>
</dbReference>
<dbReference type="Proteomes" id="UP001487305">
    <property type="component" value="Unassembled WGS sequence"/>
</dbReference>
<dbReference type="EC" id="3.2.2.15" evidence="2"/>
<dbReference type="Pfam" id="PF03167">
    <property type="entry name" value="UDG"/>
    <property type="match status" value="1"/>
</dbReference>
<dbReference type="SUPFAM" id="SSF52141">
    <property type="entry name" value="Uracil-DNA glycosylase-like"/>
    <property type="match status" value="1"/>
</dbReference>
<name>A0ABV1JEF9_9ACTN</name>
<dbReference type="GO" id="GO:0033958">
    <property type="term" value="F:DNA-deoxyinosine glycosylase activity"/>
    <property type="evidence" value="ECO:0007669"/>
    <property type="project" value="UniProtKB-EC"/>
</dbReference>